<dbReference type="EMBL" id="PPQW01000068">
    <property type="protein sequence ID" value="PNZ66335.1"/>
    <property type="molecule type" value="Genomic_DNA"/>
</dbReference>
<name>A0AAP8PN73_9STAP</name>
<keyword evidence="2" id="KW-1133">Transmembrane helix</keyword>
<dbReference type="Proteomes" id="UP000242470">
    <property type="component" value="Unassembled WGS sequence"/>
</dbReference>
<protein>
    <submittedName>
        <fullName evidence="3">Uncharacterized protein</fullName>
    </submittedName>
</protein>
<keyword evidence="2" id="KW-0472">Membrane</keyword>
<gene>
    <name evidence="3" type="ORF">CD158_09040</name>
</gene>
<reference evidence="3 4" key="1">
    <citation type="submission" date="2017-08" db="EMBL/GenBank/DDBJ databases">
        <title>Draft genome sequences of 64 type strains of genus Staph aureus.</title>
        <authorList>
            <person name="Cole K."/>
            <person name="Golubchik T."/>
            <person name="Russell J."/>
            <person name="Foster D."/>
            <person name="Llewelyn M."/>
            <person name="Wilson D."/>
            <person name="Crook D."/>
            <person name="Paul J."/>
        </authorList>
    </citation>
    <scope>NUCLEOTIDE SEQUENCE [LARGE SCALE GENOMIC DNA]</scope>
    <source>
        <strain evidence="3 4">NCTC 12101</strain>
    </source>
</reference>
<organism evidence="3 4">
    <name type="scientific">Staphylococcus auricularis</name>
    <dbReference type="NCBI Taxonomy" id="29379"/>
    <lineage>
        <taxon>Bacteria</taxon>
        <taxon>Bacillati</taxon>
        <taxon>Bacillota</taxon>
        <taxon>Bacilli</taxon>
        <taxon>Bacillales</taxon>
        <taxon>Staphylococcaceae</taxon>
        <taxon>Staphylococcus</taxon>
    </lineage>
</organism>
<dbReference type="AlphaFoldDB" id="A0AAP8PN73"/>
<evidence type="ECO:0000313" key="4">
    <source>
        <dbReference type="Proteomes" id="UP000242470"/>
    </source>
</evidence>
<feature type="transmembrane region" description="Helical" evidence="2">
    <location>
        <begin position="6"/>
        <end position="22"/>
    </location>
</feature>
<accession>A0AAP8PN73</accession>
<comment type="caution">
    <text evidence="3">The sequence shown here is derived from an EMBL/GenBank/DDBJ whole genome shotgun (WGS) entry which is preliminary data.</text>
</comment>
<evidence type="ECO:0000256" key="1">
    <source>
        <dbReference type="SAM" id="MobiDB-lite"/>
    </source>
</evidence>
<evidence type="ECO:0000256" key="2">
    <source>
        <dbReference type="SAM" id="Phobius"/>
    </source>
</evidence>
<proteinExistence type="predicted"/>
<evidence type="ECO:0000313" key="3">
    <source>
        <dbReference type="EMBL" id="PNZ66335.1"/>
    </source>
</evidence>
<sequence>MVFIMFSPLLIVLFIVMGIIEERRRSKKKKEKEAKEIASFDQWEKEGQDRSKNDYEQFMKDTDQQQKDPNK</sequence>
<feature type="compositionally biased region" description="Basic and acidic residues" evidence="1">
    <location>
        <begin position="31"/>
        <end position="71"/>
    </location>
</feature>
<feature type="region of interest" description="Disordered" evidence="1">
    <location>
        <begin position="27"/>
        <end position="71"/>
    </location>
</feature>
<keyword evidence="2" id="KW-0812">Transmembrane</keyword>